<dbReference type="Pfam" id="PF11376">
    <property type="entry name" value="DUF3179"/>
    <property type="match status" value="1"/>
</dbReference>
<dbReference type="InterPro" id="IPR021516">
    <property type="entry name" value="DUF3179"/>
</dbReference>
<dbReference type="EMBL" id="CACVAQ010000107">
    <property type="protein sequence ID" value="CAA6805356.1"/>
    <property type="molecule type" value="Genomic_DNA"/>
</dbReference>
<name>A0A6S6SJY2_9BACT</name>
<reference evidence="1" key="1">
    <citation type="submission" date="2020-01" db="EMBL/GenBank/DDBJ databases">
        <authorList>
            <person name="Meier V. D."/>
            <person name="Meier V D."/>
        </authorList>
    </citation>
    <scope>NUCLEOTIDE SEQUENCE</scope>
    <source>
        <strain evidence="1">HLG_WM_MAG_10</strain>
    </source>
</reference>
<evidence type="ECO:0008006" key="2">
    <source>
        <dbReference type="Google" id="ProtNLM"/>
    </source>
</evidence>
<protein>
    <recommendedName>
        <fullName evidence="2">DUF3179 domain-containing protein</fullName>
    </recommendedName>
</protein>
<proteinExistence type="predicted"/>
<sequence length="322" mass="36796">MSPFDLNRISGKVSKKMFKSLYHPEHVLIKKALTDQLVKKETALFVVKVDSEHRIAFSKEFMAYHHFVEGYLNKKPYLLTFCCVCNSGMVFNPEVHQKMLHFEVAGVYNGMVLMSDRETGSYWDHITGECLHGEHKGLQLETLHSLLVLTAEELSNHYPTSVYGLAKMSWVKRFFNIFQSRRTAATGKGFLPPFFRHSMLKKDTRLPEMEMGLGVWAPQQTAVFFSMKQLKEHGGILIQSFNQQNLLIYIAPLNGTPNAIYIPEAVTATWKATTLVLSNGSYIRSGKFFSKEKEALEINEPSQLFSRWYGFIATFPNATVFV</sequence>
<evidence type="ECO:0000313" key="1">
    <source>
        <dbReference type="EMBL" id="CAA6805356.1"/>
    </source>
</evidence>
<gene>
    <name evidence="1" type="ORF">HELGO_WM33817</name>
</gene>
<dbReference type="AlphaFoldDB" id="A0A6S6SJY2"/>
<organism evidence="1">
    <name type="scientific">uncultured Aureispira sp</name>
    <dbReference type="NCBI Taxonomy" id="1331704"/>
    <lineage>
        <taxon>Bacteria</taxon>
        <taxon>Pseudomonadati</taxon>
        <taxon>Bacteroidota</taxon>
        <taxon>Saprospiria</taxon>
        <taxon>Saprospirales</taxon>
        <taxon>Saprospiraceae</taxon>
        <taxon>Aureispira</taxon>
        <taxon>environmental samples</taxon>
    </lineage>
</organism>
<accession>A0A6S6SJY2</accession>